<feature type="chain" id="PRO_5038353096" evidence="1">
    <location>
        <begin position="22"/>
        <end position="476"/>
    </location>
</feature>
<reference evidence="2 3" key="1">
    <citation type="submission" date="2011-02" db="EMBL/GenBank/DDBJ databases">
        <authorList>
            <person name="Nelson K.E."/>
            <person name="Sutton G."/>
            <person name="Torralba M."/>
            <person name="Durkin S."/>
            <person name="Harkins D."/>
            <person name="Montgomery R."/>
            <person name="Ziemer C."/>
            <person name="Klaassens E."/>
            <person name="Ocuiv P."/>
            <person name="Morrison M."/>
        </authorList>
    </citation>
    <scope>NUCLEOTIDE SEQUENCE [LARGE SCALE GENOMIC DNA]</scope>
    <source>
        <strain evidence="2 3">8</strain>
    </source>
</reference>
<dbReference type="STRING" id="246199.CUS_7138"/>
<feature type="signal peptide" evidence="1">
    <location>
        <begin position="1"/>
        <end position="21"/>
    </location>
</feature>
<evidence type="ECO:0000256" key="1">
    <source>
        <dbReference type="SAM" id="SignalP"/>
    </source>
</evidence>
<comment type="caution">
    <text evidence="2">The sequence shown here is derived from an EMBL/GenBank/DDBJ whole genome shotgun (WGS) entry which is preliminary data.</text>
</comment>
<accession>E9SDF2</accession>
<dbReference type="Proteomes" id="UP000004259">
    <property type="component" value="Unassembled WGS sequence"/>
</dbReference>
<gene>
    <name evidence="2" type="ORF">CUS_7138</name>
</gene>
<proteinExistence type="predicted"/>
<keyword evidence="1" id="KW-0732">Signal</keyword>
<dbReference type="EMBL" id="ADKM02000091">
    <property type="protein sequence ID" value="EGC02677.1"/>
    <property type="molecule type" value="Genomic_DNA"/>
</dbReference>
<dbReference type="Gene3D" id="3.40.190.10">
    <property type="entry name" value="Periplasmic binding protein-like II"/>
    <property type="match status" value="1"/>
</dbReference>
<sequence>MIRMKRLMAGVFALTMCVGMAACGSSEGSDTAASSANAIKLNDDQQAVVDEAANKLPELELDNSTIKWMAHYDINPGDGNVTPPGLQMFKDTYDGKIEFVQTTWENRYADLAKLVMANDSPDFFPASDMDGFPKGAIKSMFEPVDEFVDLNSELWSDVKATSEAFVFNGGHYVIPIKSAPNFVCVYNTKTIEDHGYDDPAELYYNDEWTWSKFTEMCLDFVDADNDLYALDGYWYGQALNDTCGVPLIGMKDGLLVNNMADPAVGKVQELMYNLQKNEVVFDRSSNNWSTRGDGTTGEGLGSYQTLFIPVGLWGIENSPEAVKPFGDVEAGEIMFCPMPRMDDSDKYYVSARVEGYHIVKNAPNPMGVVAYMNCLKVCDTEASEITEQQLRDDYKWNDDMIQMRDEIYKLVNTNPVYDFEHGVSNEMESLMQTVNQYTMITGGGAGTWTACVEENKTAVDYLIKEANESIGASTAE</sequence>
<name>E9SDF2_RUMAL</name>
<dbReference type="Pfam" id="PF13416">
    <property type="entry name" value="SBP_bac_8"/>
    <property type="match status" value="1"/>
</dbReference>
<dbReference type="AlphaFoldDB" id="E9SDF2"/>
<dbReference type="PROSITE" id="PS51257">
    <property type="entry name" value="PROKAR_LIPOPROTEIN"/>
    <property type="match status" value="1"/>
</dbReference>
<evidence type="ECO:0000313" key="2">
    <source>
        <dbReference type="EMBL" id="EGC02677.1"/>
    </source>
</evidence>
<protein>
    <submittedName>
        <fullName evidence="2">Putative lipoprotein</fullName>
    </submittedName>
</protein>
<evidence type="ECO:0000313" key="3">
    <source>
        <dbReference type="Proteomes" id="UP000004259"/>
    </source>
</evidence>
<dbReference type="RefSeq" id="WP_002850678.1">
    <property type="nucleotide sequence ID" value="NZ_ADKM02000091.1"/>
</dbReference>
<dbReference type="SUPFAM" id="SSF53850">
    <property type="entry name" value="Periplasmic binding protein-like II"/>
    <property type="match status" value="1"/>
</dbReference>
<keyword evidence="3" id="KW-1185">Reference proteome</keyword>
<dbReference type="eggNOG" id="COG1653">
    <property type="taxonomic scope" value="Bacteria"/>
</dbReference>
<organism evidence="2 3">
    <name type="scientific">Ruminococcus albus 8</name>
    <dbReference type="NCBI Taxonomy" id="246199"/>
    <lineage>
        <taxon>Bacteria</taxon>
        <taxon>Bacillati</taxon>
        <taxon>Bacillota</taxon>
        <taxon>Clostridia</taxon>
        <taxon>Eubacteriales</taxon>
        <taxon>Oscillospiraceae</taxon>
        <taxon>Ruminococcus</taxon>
    </lineage>
</organism>
<keyword evidence="2" id="KW-0449">Lipoprotein</keyword>
<dbReference type="InterPro" id="IPR006059">
    <property type="entry name" value="SBP"/>
</dbReference>
<dbReference type="OrthoDB" id="383937at2"/>